<proteinExistence type="predicted"/>
<feature type="region of interest" description="Disordered" evidence="1">
    <location>
        <begin position="230"/>
        <end position="306"/>
    </location>
</feature>
<feature type="compositionally biased region" description="Low complexity" evidence="1">
    <location>
        <begin position="421"/>
        <end position="439"/>
    </location>
</feature>
<feature type="region of interest" description="Disordered" evidence="1">
    <location>
        <begin position="348"/>
        <end position="368"/>
    </location>
</feature>
<name>A0A1D2AFQ0_AUXPR</name>
<feature type="compositionally biased region" description="Polar residues" evidence="1">
    <location>
        <begin position="357"/>
        <end position="366"/>
    </location>
</feature>
<evidence type="ECO:0000313" key="2">
    <source>
        <dbReference type="EMBL" id="JAT78030.1"/>
    </source>
</evidence>
<sequence>PVPLTGTCCWAGTLEGHGLGRPDTSPVLTGSDPYPFARHACTLINPFVMAVKALIALGTGRGNMLHADQGSDDGSTVSYHPIEYQRPIPLRCLFMVVETQDGIFLLSVANPGRALECSSNMQHVTLESFDPGRCQQVWLQSVDEIRPGRWSGQTQSFSFSMLAAEAFLPGSPLWQESHTPSKHAQATEQQNLKLAEELAGKMQGLLEERARLHLALHTIKEMTNMMSHGETRAADGEGPGSIKAARGPSSPVPEGAAAHRQRQPGAAAPQRGEAAERPLGPRPMQAEAREPQGSHRPRATGHPALCPEGRAKATLFYSLINPFETGSTQGAATPRSELEPAMIRFRQGDGRPRAAASPSTSQQSLDSTHRVAVAGTHVVDYVGSRPDATTEAAMDRILDQPLPTWDPEVGRLAGLVTPPRTGGHPSTAGASAPASVVSGPPSPCADTSGWAVGSLSLPPSTHVTPSVPESSRVHKGGPRPRRGVDLMPTTAAVAAMERDSPIQANAVAQLMSDQVSMRSSMPDGAWARPVRDLLKQQDPSRRPLWSSTPVFSARQFHGLNPKRGDFLSRRVPDSADLFL</sequence>
<dbReference type="AlphaFoldDB" id="A0A1D2AFQ0"/>
<reference evidence="2" key="1">
    <citation type="submission" date="2015-08" db="EMBL/GenBank/DDBJ databases">
        <authorList>
            <person name="Babu N.S."/>
            <person name="Beckwith C.J."/>
            <person name="Beseler K.G."/>
            <person name="Brison A."/>
            <person name="Carone J.V."/>
            <person name="Caskin T.P."/>
            <person name="Diamond M."/>
            <person name="Durham M.E."/>
            <person name="Foxe J.M."/>
            <person name="Go M."/>
            <person name="Henderson B.A."/>
            <person name="Jones I.B."/>
            <person name="McGettigan J.A."/>
            <person name="Micheletti S.J."/>
            <person name="Nasrallah M.E."/>
            <person name="Ortiz D."/>
            <person name="Piller C.R."/>
            <person name="Privatt S.R."/>
            <person name="Schneider S.L."/>
            <person name="Sharp S."/>
            <person name="Smith T.C."/>
            <person name="Stanton J.D."/>
            <person name="Ullery H.E."/>
            <person name="Wilson R.J."/>
            <person name="Serrano M.G."/>
            <person name="Buck G."/>
            <person name="Lee V."/>
            <person name="Wang Y."/>
            <person name="Carvalho R."/>
            <person name="Voegtly L."/>
            <person name="Shi R."/>
            <person name="Duckworth R."/>
            <person name="Johnson A."/>
            <person name="Loviza R."/>
            <person name="Walstead R."/>
            <person name="Shah Z."/>
            <person name="Kiflezghi M."/>
            <person name="Wade K."/>
            <person name="Ball S.L."/>
            <person name="Bradley K.W."/>
            <person name="Asai D.J."/>
            <person name="Bowman C.A."/>
            <person name="Russell D.A."/>
            <person name="Pope W.H."/>
            <person name="Jacobs-Sera D."/>
            <person name="Hendrix R.W."/>
            <person name="Hatfull G.F."/>
        </authorList>
    </citation>
    <scope>NUCLEOTIDE SEQUENCE</scope>
</reference>
<organism evidence="2">
    <name type="scientific">Auxenochlorella protothecoides</name>
    <name type="common">Green microalga</name>
    <name type="synonym">Chlorella protothecoides</name>
    <dbReference type="NCBI Taxonomy" id="3075"/>
    <lineage>
        <taxon>Eukaryota</taxon>
        <taxon>Viridiplantae</taxon>
        <taxon>Chlorophyta</taxon>
        <taxon>core chlorophytes</taxon>
        <taxon>Trebouxiophyceae</taxon>
        <taxon>Chlorellales</taxon>
        <taxon>Chlorellaceae</taxon>
        <taxon>Auxenochlorella</taxon>
    </lineage>
</organism>
<evidence type="ECO:0000256" key="1">
    <source>
        <dbReference type="SAM" id="MobiDB-lite"/>
    </source>
</evidence>
<protein>
    <submittedName>
        <fullName evidence="2">Uncharacterized protein</fullName>
    </submittedName>
</protein>
<feature type="non-terminal residue" evidence="2">
    <location>
        <position position="1"/>
    </location>
</feature>
<dbReference type="EMBL" id="GDKF01000592">
    <property type="protein sequence ID" value="JAT78030.1"/>
    <property type="molecule type" value="Transcribed_RNA"/>
</dbReference>
<gene>
    <name evidence="2" type="ORF">g.17494</name>
</gene>
<feature type="compositionally biased region" description="Polar residues" evidence="1">
    <location>
        <begin position="457"/>
        <end position="469"/>
    </location>
</feature>
<feature type="region of interest" description="Disordered" evidence="1">
    <location>
        <begin position="417"/>
        <end position="485"/>
    </location>
</feature>
<accession>A0A1D2AFQ0</accession>